<feature type="non-terminal residue" evidence="1">
    <location>
        <position position="1"/>
    </location>
</feature>
<dbReference type="AlphaFoldDB" id="A0A454D0S2"/>
<gene>
    <name evidence="1" type="ORF">VCHENC02_2169B</name>
</gene>
<protein>
    <submittedName>
        <fullName evidence="1">Uncharacterized protein</fullName>
    </submittedName>
</protein>
<dbReference type="Proteomes" id="UP000008367">
    <property type="component" value="Unassembled WGS sequence"/>
</dbReference>
<organism evidence="1 2">
    <name type="scientific">Vibrio harveyi</name>
    <name type="common">Beneckea harveyi</name>
    <dbReference type="NCBI Taxonomy" id="669"/>
    <lineage>
        <taxon>Bacteria</taxon>
        <taxon>Pseudomonadati</taxon>
        <taxon>Pseudomonadota</taxon>
        <taxon>Gammaproteobacteria</taxon>
        <taxon>Vibrionales</taxon>
        <taxon>Vibrionaceae</taxon>
        <taxon>Vibrio</taxon>
    </lineage>
</organism>
<comment type="caution">
    <text evidence="1">The sequence shown here is derived from an EMBL/GenBank/DDBJ whole genome shotgun (WGS) entry which is preliminary data.</text>
</comment>
<dbReference type="EMBL" id="AJSR01000817">
    <property type="protein sequence ID" value="EKM32254.1"/>
    <property type="molecule type" value="Genomic_DNA"/>
</dbReference>
<proteinExistence type="predicted"/>
<evidence type="ECO:0000313" key="1">
    <source>
        <dbReference type="EMBL" id="EKM32254.1"/>
    </source>
</evidence>
<reference evidence="1 2" key="1">
    <citation type="submission" date="2012-10" db="EMBL/GenBank/DDBJ databases">
        <title>Genome sequence of Vibrio Cholerae HENC-02.</title>
        <authorList>
            <person name="Eppinger M."/>
            <person name="Hasan N.A."/>
            <person name="Sengamalay N."/>
            <person name="Hine E."/>
            <person name="Su Q."/>
            <person name="Daugherty S.C."/>
            <person name="Young S."/>
            <person name="Sadzewicz L."/>
            <person name="Tallon L."/>
            <person name="Cebula T.A."/>
            <person name="Ravel J."/>
            <person name="Colwell R.R."/>
        </authorList>
    </citation>
    <scope>NUCLEOTIDE SEQUENCE [LARGE SCALE GENOMIC DNA]</scope>
    <source>
        <strain evidence="1 2">HENC-02</strain>
    </source>
</reference>
<evidence type="ECO:0000313" key="2">
    <source>
        <dbReference type="Proteomes" id="UP000008367"/>
    </source>
</evidence>
<name>A0A454D0S2_VIBHA</name>
<accession>A0A454D0S2</accession>
<sequence>LQIIAEFLFKRRHEKEKKGQKQKAPARGEGFIDSCVARLLDACEIA</sequence>